<reference evidence="2 3" key="1">
    <citation type="submission" date="2009-11" db="EMBL/GenBank/DDBJ databases">
        <title>Annotation of Allomyces macrogynus ATCC 38327.</title>
        <authorList>
            <consortium name="The Broad Institute Genome Sequencing Platform"/>
            <person name="Russ C."/>
            <person name="Cuomo C."/>
            <person name="Burger G."/>
            <person name="Gray M.W."/>
            <person name="Holland P.W.H."/>
            <person name="King N."/>
            <person name="Lang F.B.F."/>
            <person name="Roger A.J."/>
            <person name="Ruiz-Trillo I."/>
            <person name="Young S.K."/>
            <person name="Zeng Q."/>
            <person name="Gargeya S."/>
            <person name="Fitzgerald M."/>
            <person name="Haas B."/>
            <person name="Abouelleil A."/>
            <person name="Alvarado L."/>
            <person name="Arachchi H.M."/>
            <person name="Berlin A."/>
            <person name="Chapman S.B."/>
            <person name="Gearin G."/>
            <person name="Goldberg J."/>
            <person name="Griggs A."/>
            <person name="Gujja S."/>
            <person name="Hansen M."/>
            <person name="Heiman D."/>
            <person name="Howarth C."/>
            <person name="Larimer J."/>
            <person name="Lui A."/>
            <person name="MacDonald P.J.P."/>
            <person name="McCowen C."/>
            <person name="Montmayeur A."/>
            <person name="Murphy C."/>
            <person name="Neiman D."/>
            <person name="Pearson M."/>
            <person name="Priest M."/>
            <person name="Roberts A."/>
            <person name="Saif S."/>
            <person name="Shea T."/>
            <person name="Sisk P."/>
            <person name="Stolte C."/>
            <person name="Sykes S."/>
            <person name="Wortman J."/>
            <person name="Nusbaum C."/>
            <person name="Birren B."/>
        </authorList>
    </citation>
    <scope>NUCLEOTIDE SEQUENCE [LARGE SCALE GENOMIC DNA]</scope>
    <source>
        <strain evidence="2 3">ATCC 38327</strain>
    </source>
</reference>
<keyword evidence="1" id="KW-1133">Transmembrane helix</keyword>
<keyword evidence="3" id="KW-1185">Reference proteome</keyword>
<protein>
    <submittedName>
        <fullName evidence="2">Uncharacterized protein</fullName>
    </submittedName>
</protein>
<keyword evidence="1" id="KW-0472">Membrane</keyword>
<evidence type="ECO:0000313" key="3">
    <source>
        <dbReference type="Proteomes" id="UP000054350"/>
    </source>
</evidence>
<dbReference type="Proteomes" id="UP000054350">
    <property type="component" value="Unassembled WGS sequence"/>
</dbReference>
<dbReference type="OrthoDB" id="5585005at2759"/>
<evidence type="ECO:0000313" key="2">
    <source>
        <dbReference type="EMBL" id="KNE59980.1"/>
    </source>
</evidence>
<feature type="transmembrane region" description="Helical" evidence="1">
    <location>
        <begin position="57"/>
        <end position="74"/>
    </location>
</feature>
<name>A0A0L0SC67_ALLM3</name>
<dbReference type="AlphaFoldDB" id="A0A0L0SC67"/>
<organism evidence="2 3">
    <name type="scientific">Allomyces macrogynus (strain ATCC 38327)</name>
    <name type="common">Allomyces javanicus var. macrogynus</name>
    <dbReference type="NCBI Taxonomy" id="578462"/>
    <lineage>
        <taxon>Eukaryota</taxon>
        <taxon>Fungi</taxon>
        <taxon>Fungi incertae sedis</taxon>
        <taxon>Blastocladiomycota</taxon>
        <taxon>Blastocladiomycetes</taxon>
        <taxon>Blastocladiales</taxon>
        <taxon>Blastocladiaceae</taxon>
        <taxon>Allomyces</taxon>
    </lineage>
</organism>
<dbReference type="VEuPathDB" id="FungiDB:AMAG_05423"/>
<feature type="transmembrane region" description="Helical" evidence="1">
    <location>
        <begin position="34"/>
        <end position="52"/>
    </location>
</feature>
<keyword evidence="1" id="KW-0812">Transmembrane</keyword>
<gene>
    <name evidence="2" type="ORF">AMAG_05423</name>
</gene>
<dbReference type="EMBL" id="GG745335">
    <property type="protein sequence ID" value="KNE59980.1"/>
    <property type="molecule type" value="Genomic_DNA"/>
</dbReference>
<accession>A0A0L0SC67</accession>
<proteinExistence type="predicted"/>
<sequence length="75" mass="8062">MHNAWFSSIADAAGAGPIDTTDMLVQSARAHQDSAIWTSAMTVAAGAVFLFLFARRVSLVLFVASLLSYIGYAYF</sequence>
<evidence type="ECO:0000256" key="1">
    <source>
        <dbReference type="SAM" id="Phobius"/>
    </source>
</evidence>
<reference evidence="3" key="2">
    <citation type="submission" date="2009-11" db="EMBL/GenBank/DDBJ databases">
        <title>The Genome Sequence of Allomyces macrogynus strain ATCC 38327.</title>
        <authorList>
            <consortium name="The Broad Institute Genome Sequencing Platform"/>
            <person name="Russ C."/>
            <person name="Cuomo C."/>
            <person name="Shea T."/>
            <person name="Young S.K."/>
            <person name="Zeng Q."/>
            <person name="Koehrsen M."/>
            <person name="Haas B."/>
            <person name="Borodovsky M."/>
            <person name="Guigo R."/>
            <person name="Alvarado L."/>
            <person name="Berlin A."/>
            <person name="Borenstein D."/>
            <person name="Chen Z."/>
            <person name="Engels R."/>
            <person name="Freedman E."/>
            <person name="Gellesch M."/>
            <person name="Goldberg J."/>
            <person name="Griggs A."/>
            <person name="Gujja S."/>
            <person name="Heiman D."/>
            <person name="Hepburn T."/>
            <person name="Howarth C."/>
            <person name="Jen D."/>
            <person name="Larson L."/>
            <person name="Lewis B."/>
            <person name="Mehta T."/>
            <person name="Park D."/>
            <person name="Pearson M."/>
            <person name="Roberts A."/>
            <person name="Saif S."/>
            <person name="Shenoy N."/>
            <person name="Sisk P."/>
            <person name="Stolte C."/>
            <person name="Sykes S."/>
            <person name="Walk T."/>
            <person name="White J."/>
            <person name="Yandava C."/>
            <person name="Burger G."/>
            <person name="Gray M.W."/>
            <person name="Holland P.W.H."/>
            <person name="King N."/>
            <person name="Lang F.B.F."/>
            <person name="Roger A.J."/>
            <person name="Ruiz-Trillo I."/>
            <person name="Lander E."/>
            <person name="Nusbaum C."/>
        </authorList>
    </citation>
    <scope>NUCLEOTIDE SEQUENCE [LARGE SCALE GENOMIC DNA]</scope>
    <source>
        <strain evidence="3">ATCC 38327</strain>
    </source>
</reference>